<evidence type="ECO:0000313" key="7">
    <source>
        <dbReference type="Proteomes" id="UP000319499"/>
    </source>
</evidence>
<dbReference type="Gene3D" id="1.10.150.130">
    <property type="match status" value="1"/>
</dbReference>
<dbReference type="AlphaFoldDB" id="A0A563DNH1"/>
<keyword evidence="2 4" id="KW-0238">DNA-binding</keyword>
<evidence type="ECO:0000256" key="3">
    <source>
        <dbReference type="ARBA" id="ARBA00023172"/>
    </source>
</evidence>
<dbReference type="EMBL" id="SELH01000003">
    <property type="protein sequence ID" value="TWP31324.1"/>
    <property type="molecule type" value="Genomic_DNA"/>
</dbReference>
<dbReference type="PROSITE" id="PS51900">
    <property type="entry name" value="CB"/>
    <property type="match status" value="1"/>
</dbReference>
<dbReference type="PANTHER" id="PTHR30349:SF64">
    <property type="entry name" value="PROPHAGE INTEGRASE INTD-RELATED"/>
    <property type="match status" value="1"/>
</dbReference>
<keyword evidence="1" id="KW-0229">DNA integration</keyword>
<dbReference type="InterPro" id="IPR010998">
    <property type="entry name" value="Integrase_recombinase_N"/>
</dbReference>
<dbReference type="InterPro" id="IPR044068">
    <property type="entry name" value="CB"/>
</dbReference>
<evidence type="ECO:0000256" key="1">
    <source>
        <dbReference type="ARBA" id="ARBA00022908"/>
    </source>
</evidence>
<dbReference type="InterPro" id="IPR011010">
    <property type="entry name" value="DNA_brk_join_enz"/>
</dbReference>
<sequence length="293" mass="34970">MKTFKIYLEKKYHYSEITIQEKINQILQWKRLCLSAQELSVLNRKELLPLIELLSIRYSSSTLNNYLKTLEQYYNYLVETQTRKENPVKGFRIKLDQKTLLRGLFTEQELTNIYNTYSTKGHLGGRFHYYRQRNKVILGLLIYQALDSATLDQLEIKDIDLEKEIIKIPSSSTYKLNDRILKIQSNQILEIKNYLTHTREELLKILKIHTHTKKLFPKSDKTKFSSITQSIKNQIGVEKLIILRYSRIAIWKKRYNLRQTQYKAGYKSILSLEKFNQQEIEILKQAIDKYHPL</sequence>
<organism evidence="6 7">
    <name type="scientific">Apibacter muscae</name>
    <dbReference type="NCBI Taxonomy" id="2509004"/>
    <lineage>
        <taxon>Bacteria</taxon>
        <taxon>Pseudomonadati</taxon>
        <taxon>Bacteroidota</taxon>
        <taxon>Flavobacteriia</taxon>
        <taxon>Flavobacteriales</taxon>
        <taxon>Weeksellaceae</taxon>
        <taxon>Apibacter</taxon>
    </lineage>
</organism>
<dbReference type="GO" id="GO:0015074">
    <property type="term" value="P:DNA integration"/>
    <property type="evidence" value="ECO:0007669"/>
    <property type="project" value="UniProtKB-KW"/>
</dbReference>
<evidence type="ECO:0000256" key="2">
    <source>
        <dbReference type="ARBA" id="ARBA00023125"/>
    </source>
</evidence>
<dbReference type="InterPro" id="IPR013762">
    <property type="entry name" value="Integrase-like_cat_sf"/>
</dbReference>
<dbReference type="Proteomes" id="UP000319499">
    <property type="component" value="Unassembled WGS sequence"/>
</dbReference>
<keyword evidence="7" id="KW-1185">Reference proteome</keyword>
<dbReference type="RefSeq" id="WP_146291036.1">
    <property type="nucleotide sequence ID" value="NZ_SELH01000003.1"/>
</dbReference>
<dbReference type="Gene3D" id="1.10.443.10">
    <property type="entry name" value="Intergrase catalytic core"/>
    <property type="match status" value="1"/>
</dbReference>
<dbReference type="OrthoDB" id="1407105at2"/>
<evidence type="ECO:0000259" key="5">
    <source>
        <dbReference type="PROSITE" id="PS51900"/>
    </source>
</evidence>
<accession>A0A563DNH1</accession>
<gene>
    <name evidence="6" type="ORF">ETU09_00045</name>
</gene>
<proteinExistence type="predicted"/>
<dbReference type="SUPFAM" id="SSF56349">
    <property type="entry name" value="DNA breaking-rejoining enzymes"/>
    <property type="match status" value="1"/>
</dbReference>
<dbReference type="PANTHER" id="PTHR30349">
    <property type="entry name" value="PHAGE INTEGRASE-RELATED"/>
    <property type="match status" value="1"/>
</dbReference>
<dbReference type="GO" id="GO:0003677">
    <property type="term" value="F:DNA binding"/>
    <property type="evidence" value="ECO:0007669"/>
    <property type="project" value="UniProtKB-UniRule"/>
</dbReference>
<dbReference type="GO" id="GO:0006310">
    <property type="term" value="P:DNA recombination"/>
    <property type="evidence" value="ECO:0007669"/>
    <property type="project" value="UniProtKB-KW"/>
</dbReference>
<evidence type="ECO:0000256" key="4">
    <source>
        <dbReference type="PROSITE-ProRule" id="PRU01248"/>
    </source>
</evidence>
<evidence type="ECO:0000313" key="6">
    <source>
        <dbReference type="EMBL" id="TWP31324.1"/>
    </source>
</evidence>
<dbReference type="InterPro" id="IPR050090">
    <property type="entry name" value="Tyrosine_recombinase_XerCD"/>
</dbReference>
<name>A0A563DNH1_9FLAO</name>
<keyword evidence="3" id="KW-0233">DNA recombination</keyword>
<feature type="domain" description="Core-binding (CB)" evidence="5">
    <location>
        <begin position="1"/>
        <end position="78"/>
    </location>
</feature>
<protein>
    <submittedName>
        <fullName evidence="6">Site-specific integrase</fullName>
    </submittedName>
</protein>
<reference evidence="6 7" key="1">
    <citation type="submission" date="2019-02" db="EMBL/GenBank/DDBJ databases">
        <title>Apibacter muscae sp. nov.: a novel member of the house fly microbiota.</title>
        <authorList>
            <person name="Park R."/>
        </authorList>
    </citation>
    <scope>NUCLEOTIDE SEQUENCE [LARGE SCALE GENOMIC DNA]</scope>
    <source>
        <strain evidence="6 7">AL1</strain>
    </source>
</reference>
<comment type="caution">
    <text evidence="6">The sequence shown here is derived from an EMBL/GenBank/DDBJ whole genome shotgun (WGS) entry which is preliminary data.</text>
</comment>